<dbReference type="InterPro" id="IPR010603">
    <property type="entry name" value="Znf_CppX_C4"/>
</dbReference>
<feature type="binding site" evidence="6 7">
    <location>
        <position position="18"/>
    </location>
    <ligand>
        <name>Zn(2+)</name>
        <dbReference type="ChEBI" id="CHEBI:29105"/>
    </ligand>
</feature>
<dbReference type="SUPFAM" id="SSF57716">
    <property type="entry name" value="Glucocorticoid receptor-like (DNA-binding domain)"/>
    <property type="match status" value="1"/>
</dbReference>
<dbReference type="Proteomes" id="UP000776983">
    <property type="component" value="Unassembled WGS sequence"/>
</dbReference>
<dbReference type="SUPFAM" id="SSF52540">
    <property type="entry name" value="P-loop containing nucleoside triphosphate hydrolases"/>
    <property type="match status" value="1"/>
</dbReference>
<dbReference type="PANTHER" id="PTHR48102">
    <property type="entry name" value="ATP-DEPENDENT CLP PROTEASE ATP-BINDING SUBUNIT CLPX-LIKE, MITOCHONDRIAL-RELATED"/>
    <property type="match status" value="1"/>
</dbReference>
<feature type="compositionally biased region" description="Basic and acidic residues" evidence="8">
    <location>
        <begin position="408"/>
        <end position="419"/>
    </location>
</feature>
<gene>
    <name evidence="6 10" type="primary">clpX</name>
    <name evidence="10" type="ORF">H0484_06070</name>
</gene>
<dbReference type="InterPro" id="IPR004487">
    <property type="entry name" value="Clp_protease_ATP-bd_su_ClpX"/>
</dbReference>
<dbReference type="GO" id="GO:0005524">
    <property type="term" value="F:ATP binding"/>
    <property type="evidence" value="ECO:0007669"/>
    <property type="project" value="UniProtKB-KW"/>
</dbReference>
<dbReference type="Gene3D" id="1.10.8.60">
    <property type="match status" value="1"/>
</dbReference>
<evidence type="ECO:0000313" key="11">
    <source>
        <dbReference type="Proteomes" id="UP000776983"/>
    </source>
</evidence>
<dbReference type="HAMAP" id="MF_00175">
    <property type="entry name" value="ClpX"/>
    <property type="match status" value="1"/>
</dbReference>
<dbReference type="Pfam" id="PF10431">
    <property type="entry name" value="ClpB_D2-small"/>
    <property type="match status" value="1"/>
</dbReference>
<dbReference type="PANTHER" id="PTHR48102:SF7">
    <property type="entry name" value="ATP-DEPENDENT CLP PROTEASE ATP-BINDING SUBUNIT CLPX-LIKE, MITOCHONDRIAL"/>
    <property type="match status" value="1"/>
</dbReference>
<dbReference type="PROSITE" id="PS51902">
    <property type="entry name" value="CLPX_ZB"/>
    <property type="match status" value="1"/>
</dbReference>
<evidence type="ECO:0000256" key="7">
    <source>
        <dbReference type="PROSITE-ProRule" id="PRU01250"/>
    </source>
</evidence>
<organism evidence="10 11">
    <name type="scientific">Mesopusillimonas faecipullorum</name>
    <dbReference type="NCBI Taxonomy" id="2755040"/>
    <lineage>
        <taxon>Bacteria</taxon>
        <taxon>Pseudomonadati</taxon>
        <taxon>Pseudomonadota</taxon>
        <taxon>Betaproteobacteria</taxon>
        <taxon>Burkholderiales</taxon>
        <taxon>Alcaligenaceae</taxon>
        <taxon>Mesopusillimonas</taxon>
    </lineage>
</organism>
<dbReference type="InterPro" id="IPR027417">
    <property type="entry name" value="P-loop_NTPase"/>
</dbReference>
<evidence type="ECO:0000256" key="2">
    <source>
        <dbReference type="ARBA" id="ARBA00022741"/>
    </source>
</evidence>
<reference evidence="10 11" key="1">
    <citation type="submission" date="2020-07" db="EMBL/GenBank/DDBJ databases">
        <title>Pusillimonas sp. nov., isolated from poultry manure in Taiwan.</title>
        <authorList>
            <person name="Lin S.-Y."/>
            <person name="Tang Y.-S."/>
            <person name="Young C.-C."/>
        </authorList>
    </citation>
    <scope>NUCLEOTIDE SEQUENCE [LARGE SCALE GENOMIC DNA]</scope>
    <source>
        <strain evidence="10 11">CC-YST705</strain>
    </source>
</reference>
<dbReference type="InterPro" id="IPR050052">
    <property type="entry name" value="ATP-dep_Clp_protease_ClpX"/>
</dbReference>
<evidence type="ECO:0000256" key="6">
    <source>
        <dbReference type="HAMAP-Rule" id="MF_00175"/>
    </source>
</evidence>
<dbReference type="InterPro" id="IPR003959">
    <property type="entry name" value="ATPase_AAA_core"/>
</dbReference>
<feature type="binding site" evidence="6 7">
    <location>
        <position position="15"/>
    </location>
    <ligand>
        <name>Zn(2+)</name>
        <dbReference type="ChEBI" id="CHEBI:29105"/>
    </ligand>
</feature>
<evidence type="ECO:0000256" key="3">
    <source>
        <dbReference type="ARBA" id="ARBA00022833"/>
    </source>
</evidence>
<dbReference type="EMBL" id="JACDXW010000002">
    <property type="protein sequence ID" value="MCB5363320.1"/>
    <property type="molecule type" value="Genomic_DNA"/>
</dbReference>
<feature type="region of interest" description="Disordered" evidence="8">
    <location>
        <begin position="406"/>
        <end position="438"/>
    </location>
</feature>
<keyword evidence="10" id="KW-0378">Hydrolase</keyword>
<evidence type="ECO:0000256" key="4">
    <source>
        <dbReference type="ARBA" id="ARBA00022840"/>
    </source>
</evidence>
<dbReference type="SMART" id="SM00994">
    <property type="entry name" value="zf-C4_ClpX"/>
    <property type="match status" value="1"/>
</dbReference>
<dbReference type="NCBIfam" id="NF003745">
    <property type="entry name" value="PRK05342.1"/>
    <property type="match status" value="1"/>
</dbReference>
<dbReference type="Gene3D" id="6.20.220.10">
    <property type="entry name" value="ClpX chaperone, C4-type zinc finger domain"/>
    <property type="match status" value="1"/>
</dbReference>
<dbReference type="InterPro" id="IPR003593">
    <property type="entry name" value="AAA+_ATPase"/>
</dbReference>
<comment type="caution">
    <text evidence="10">The sequence shown here is derived from an EMBL/GenBank/DDBJ whole genome shotgun (WGS) entry which is preliminary data.</text>
</comment>
<comment type="subunit">
    <text evidence="6">Component of the ClpX-ClpP complex. Forms a hexameric ring that, in the presence of ATP, binds to fourteen ClpP subunits assembled into a disk-like structure with a central cavity, resembling the structure of eukaryotic proteasomes.</text>
</comment>
<comment type="function">
    <text evidence="6">ATP-dependent specificity component of the Clp protease. It directs the protease to specific substrates. Can perform chaperone functions in the absence of ClpP.</text>
</comment>
<comment type="similarity">
    <text evidence="6 7">Belongs to the ClpX chaperone family.</text>
</comment>
<dbReference type="NCBIfam" id="TIGR00382">
    <property type="entry name" value="clpX"/>
    <property type="match status" value="1"/>
</dbReference>
<feature type="domain" description="ClpX-type ZB" evidence="9">
    <location>
        <begin position="2"/>
        <end position="56"/>
    </location>
</feature>
<feature type="binding site" evidence="6">
    <location>
        <begin position="121"/>
        <end position="128"/>
    </location>
    <ligand>
        <name>ATP</name>
        <dbReference type="ChEBI" id="CHEBI:30616"/>
    </ligand>
</feature>
<dbReference type="SMART" id="SM01086">
    <property type="entry name" value="ClpB_D2-small"/>
    <property type="match status" value="1"/>
</dbReference>
<feature type="binding site" evidence="6 7">
    <location>
        <position position="37"/>
    </location>
    <ligand>
        <name>Zn(2+)</name>
        <dbReference type="ChEBI" id="CHEBI:29105"/>
    </ligand>
</feature>
<dbReference type="RefSeq" id="WP_226953645.1">
    <property type="nucleotide sequence ID" value="NZ_JACDXW010000002.1"/>
</dbReference>
<dbReference type="Pfam" id="PF07724">
    <property type="entry name" value="AAA_2"/>
    <property type="match status" value="1"/>
</dbReference>
<accession>A0ABS8CBB6</accession>
<proteinExistence type="inferred from homology"/>
<protein>
    <recommendedName>
        <fullName evidence="6">ATP-dependent Clp protease ATP-binding subunit ClpX</fullName>
    </recommendedName>
</protein>
<keyword evidence="11" id="KW-1185">Reference proteome</keyword>
<dbReference type="InterPro" id="IPR059188">
    <property type="entry name" value="Znf_CLPX-like"/>
</dbReference>
<evidence type="ECO:0000256" key="1">
    <source>
        <dbReference type="ARBA" id="ARBA00022723"/>
    </source>
</evidence>
<keyword evidence="2 6" id="KW-0547">Nucleotide-binding</keyword>
<dbReference type="GO" id="GO:0008233">
    <property type="term" value="F:peptidase activity"/>
    <property type="evidence" value="ECO:0007669"/>
    <property type="project" value="UniProtKB-KW"/>
</dbReference>
<name>A0ABS8CBB6_9BURK</name>
<dbReference type="InterPro" id="IPR019489">
    <property type="entry name" value="Clp_ATPase_C"/>
</dbReference>
<sequence>MSENIGSADGKVLRCSFCNKNQQEVRKLIAGPSVFICDECIDLCTDIIHEETQQAARDAVRDELPTPHEIKEFLDGYVIGQDSPKRSLAVAVYNHYKRIRYGDIKGEEVELSKSNILLIGPTGSGKTLLAQTLARMLDVPFVMADATTLTEAGYVGEDVENIVQKLLQGCNYDVEKAQRAIIYIDEIDKISRKSDNPSITRDVSGEGVQQALLKLIEGTVASVPPQGGRKHPNQDFVQVDTTNILFIVGGAFDGLEKVIRDRTEKSGIGFSASVRAKSERGVGELFAEVEPEDLIKFGLIPELVGRLPVVTTLDELDESALVRILTEPKNSLIKQFQKLFEMEGVELEITEGALRAIAQRALQRRTGARGLRSIVEQSLLGTMFDLPSTTNVKKVVLDDDAVLGRSAPRLERAETHEEEGASEDEASEAKPSRMRGAA</sequence>
<dbReference type="CDD" id="cd19497">
    <property type="entry name" value="RecA-like_ClpX"/>
    <property type="match status" value="1"/>
</dbReference>
<evidence type="ECO:0000313" key="10">
    <source>
        <dbReference type="EMBL" id="MCB5363320.1"/>
    </source>
</evidence>
<evidence type="ECO:0000259" key="9">
    <source>
        <dbReference type="PROSITE" id="PS51902"/>
    </source>
</evidence>
<evidence type="ECO:0000256" key="5">
    <source>
        <dbReference type="ARBA" id="ARBA00023186"/>
    </source>
</evidence>
<dbReference type="SMART" id="SM00382">
    <property type="entry name" value="AAA"/>
    <property type="match status" value="1"/>
</dbReference>
<keyword evidence="10" id="KW-0645">Protease</keyword>
<dbReference type="InterPro" id="IPR046425">
    <property type="entry name" value="ClpX_bact"/>
</dbReference>
<keyword evidence="1 6" id="KW-0479">Metal-binding</keyword>
<feature type="binding site" evidence="6 7">
    <location>
        <position position="40"/>
    </location>
    <ligand>
        <name>Zn(2+)</name>
        <dbReference type="ChEBI" id="CHEBI:29105"/>
    </ligand>
</feature>
<dbReference type="Pfam" id="PF06689">
    <property type="entry name" value="zf-C4_ClpX"/>
    <property type="match status" value="1"/>
</dbReference>
<dbReference type="Gene3D" id="3.40.50.300">
    <property type="entry name" value="P-loop containing nucleotide triphosphate hydrolases"/>
    <property type="match status" value="1"/>
</dbReference>
<evidence type="ECO:0000256" key="8">
    <source>
        <dbReference type="SAM" id="MobiDB-lite"/>
    </source>
</evidence>
<keyword evidence="3 6" id="KW-0862">Zinc</keyword>
<keyword evidence="5 6" id="KW-0143">Chaperone</keyword>
<dbReference type="GO" id="GO:0006508">
    <property type="term" value="P:proteolysis"/>
    <property type="evidence" value="ECO:0007669"/>
    <property type="project" value="UniProtKB-KW"/>
</dbReference>
<dbReference type="InterPro" id="IPR038366">
    <property type="entry name" value="Znf_CppX_C4_sf"/>
</dbReference>
<keyword evidence="4 6" id="KW-0067">ATP-binding</keyword>